<evidence type="ECO:0000259" key="8">
    <source>
        <dbReference type="Pfam" id="PF07715"/>
    </source>
</evidence>
<dbReference type="Gene3D" id="2.60.40.1120">
    <property type="entry name" value="Carboxypeptidase-like, regulatory domain"/>
    <property type="match status" value="1"/>
</dbReference>
<evidence type="ECO:0000313" key="10">
    <source>
        <dbReference type="Proteomes" id="UP000199421"/>
    </source>
</evidence>
<dbReference type="InterPro" id="IPR023997">
    <property type="entry name" value="TonB-dep_OMP_SusC/RagA_CS"/>
</dbReference>
<reference evidence="10" key="1">
    <citation type="submission" date="2016-10" db="EMBL/GenBank/DDBJ databases">
        <authorList>
            <person name="Varghese N."/>
            <person name="Submissions S."/>
        </authorList>
    </citation>
    <scope>NUCLEOTIDE SEQUENCE [LARGE SCALE GENOMIC DNA]</scope>
    <source>
        <strain evidence="10">DSM 18733</strain>
    </source>
</reference>
<dbReference type="EMBL" id="FOAF01000003">
    <property type="protein sequence ID" value="SEL68850.1"/>
    <property type="molecule type" value="Genomic_DNA"/>
</dbReference>
<keyword evidence="5 7" id="KW-0472">Membrane</keyword>
<dbReference type="Gene3D" id="2.170.130.10">
    <property type="entry name" value="TonB-dependent receptor, plug domain"/>
    <property type="match status" value="1"/>
</dbReference>
<dbReference type="FunFam" id="2.170.130.10:FF:000008">
    <property type="entry name" value="SusC/RagA family TonB-linked outer membrane protein"/>
    <property type="match status" value="1"/>
</dbReference>
<keyword evidence="4 7" id="KW-0812">Transmembrane</keyword>
<dbReference type="Pfam" id="PF07715">
    <property type="entry name" value="Plug"/>
    <property type="match status" value="1"/>
</dbReference>
<evidence type="ECO:0000256" key="4">
    <source>
        <dbReference type="ARBA" id="ARBA00022692"/>
    </source>
</evidence>
<comment type="subcellular location">
    <subcellularLocation>
        <location evidence="1 7">Cell outer membrane</location>
        <topology evidence="1 7">Multi-pass membrane protein</topology>
    </subcellularLocation>
</comment>
<dbReference type="InterPro" id="IPR037066">
    <property type="entry name" value="Plug_dom_sf"/>
</dbReference>
<dbReference type="STRING" id="407022.SAMN05661044_03120"/>
<dbReference type="PROSITE" id="PS52016">
    <property type="entry name" value="TONB_DEPENDENT_REC_3"/>
    <property type="match status" value="1"/>
</dbReference>
<keyword evidence="10" id="KW-1185">Reference proteome</keyword>
<accession>A0A1H7S899</accession>
<evidence type="ECO:0000256" key="6">
    <source>
        <dbReference type="ARBA" id="ARBA00023237"/>
    </source>
</evidence>
<dbReference type="RefSeq" id="WP_093326270.1">
    <property type="nucleotide sequence ID" value="NZ_FOAF01000003.1"/>
</dbReference>
<dbReference type="InterPro" id="IPR012910">
    <property type="entry name" value="Plug_dom"/>
</dbReference>
<protein>
    <submittedName>
        <fullName evidence="9">TonB-linked outer membrane protein, SusC/RagA family</fullName>
    </submittedName>
</protein>
<dbReference type="OrthoDB" id="9768177at2"/>
<dbReference type="InterPro" id="IPR008969">
    <property type="entry name" value="CarboxyPept-like_regulatory"/>
</dbReference>
<dbReference type="SUPFAM" id="SSF56935">
    <property type="entry name" value="Porins"/>
    <property type="match status" value="1"/>
</dbReference>
<sequence>MYKKNTARNSDARSGYFLKLLAVMKLIFILTILFTHCFAASKAQRVTIKATNASLKEVLFRLGKISGYDFIYNADLSRELPKISIDVKEKPIEEVLAQCFFPLVVDVISKEDKTVVLKLSKNSSTRERNISGQGLLQLVVEGRVVDNLGKALEGVSVVLKDNSKTGTITNRDGYYSIAVKSGRALVFSYTGYQKKEELINGRTQINVVLSEEESVLDEVVVVGYGAVKRGDLTGAVSTVAEKDIQATPIVALDRAMQGRVAGVNVTTNSARPGGATTVRIRGTGSVNAGNEPLYVIDGFPTSNLNSININDIESMEVLKDASATAIYGSRGSNGVIMVTTRRGKAGRSIISYDGYYGEQSVRRKIPLLNAQEFAEFVNEANVNNGIAPYFDGSSEERALPSSLGEGTDWQDVILRTAPIQDHQLGASGGSEKTRYAISLGYFGQDGIVIGSGFKRYSLRANLDNDVSSRLKVGLSAQGVHTVSNNAQTEVAGNTAYGSIIPSALNYSPTFPVFNTDGTYFSNQGPLNGLGADNPYAMTQEYTNKGSLIRFLANTYAEFKITDDLKFRTTLGADLQANKASSYISRLVIAGATLGGSAEVSSAQTINWLNENTLTYDKQIADVHQINALLGYTYQQSDYETVSGRANTFNDDFAKYHNLEAGSTLVPASSGANQWRLISYIARVNYGYDDRFLVTLTGRRDGSSRFGPNNKFGFFPSGAIAWKLKNEKWMASAQHLSDAKLRVSYGLSGNQEIDNYRFLANITPWSYVLGGALLTGNGPSGIANPNLRWEKNAQLDLGFDIGFFNNRLLFTGDYYTKTTSDLLFSVGVPTNSGFSSMLQNIGRVQNRGIELALNSINIDGNDFHWTTAFNLTFNKNKVLALDNRTEFRSGSDARVHNTNVSPILMRVGTPIGNFYGFQTDGIFQNEAEVAASAQPNAKPGDLRYVDINGDGIFNDDDRTIIGNANPDAFGGLNNTFTYKGFDLNVFIQGTFGNEILNYGTFDQMNMTGGNNQSTRVLDRWTPEHPSNTIPRANAAGGSRLLSTLHVEDGSYIRFKNISLGYTFPKHWLQSLSVSECRIYLTGQNLFTITSYTGYDPEVNRFGNDTVSQGIDYGAYPAAKTYLIGLNVKF</sequence>
<dbReference type="InterPro" id="IPR023996">
    <property type="entry name" value="TonB-dep_OMP_SusC/RagA"/>
</dbReference>
<dbReference type="AlphaFoldDB" id="A0A1H7S899"/>
<gene>
    <name evidence="9" type="ORF">SAMN05661044_03120</name>
</gene>
<dbReference type="Gene3D" id="2.40.170.20">
    <property type="entry name" value="TonB-dependent receptor, beta-barrel domain"/>
    <property type="match status" value="1"/>
</dbReference>
<dbReference type="InterPro" id="IPR036942">
    <property type="entry name" value="Beta-barrel_TonB_sf"/>
</dbReference>
<evidence type="ECO:0000256" key="5">
    <source>
        <dbReference type="ARBA" id="ARBA00023136"/>
    </source>
</evidence>
<evidence type="ECO:0000256" key="3">
    <source>
        <dbReference type="ARBA" id="ARBA00022452"/>
    </source>
</evidence>
<comment type="similarity">
    <text evidence="7">Belongs to the TonB-dependent receptor family.</text>
</comment>
<keyword evidence="2 7" id="KW-0813">Transport</keyword>
<dbReference type="Proteomes" id="UP000199421">
    <property type="component" value="Unassembled WGS sequence"/>
</dbReference>
<keyword evidence="3 7" id="KW-1134">Transmembrane beta strand</keyword>
<proteinExistence type="inferred from homology"/>
<organism evidence="9 10">
    <name type="scientific">Olivibacter domesticus</name>
    <name type="common">Pseudosphingobacterium domesticum</name>
    <dbReference type="NCBI Taxonomy" id="407022"/>
    <lineage>
        <taxon>Bacteria</taxon>
        <taxon>Pseudomonadati</taxon>
        <taxon>Bacteroidota</taxon>
        <taxon>Sphingobacteriia</taxon>
        <taxon>Sphingobacteriales</taxon>
        <taxon>Sphingobacteriaceae</taxon>
        <taxon>Olivibacter</taxon>
    </lineage>
</organism>
<evidence type="ECO:0000256" key="7">
    <source>
        <dbReference type="PROSITE-ProRule" id="PRU01360"/>
    </source>
</evidence>
<dbReference type="NCBIfam" id="TIGR04056">
    <property type="entry name" value="OMP_RagA_SusC"/>
    <property type="match status" value="1"/>
</dbReference>
<evidence type="ECO:0000313" key="9">
    <source>
        <dbReference type="EMBL" id="SEL68850.1"/>
    </source>
</evidence>
<dbReference type="Pfam" id="PF13715">
    <property type="entry name" value="CarbopepD_reg_2"/>
    <property type="match status" value="1"/>
</dbReference>
<dbReference type="GO" id="GO:0009279">
    <property type="term" value="C:cell outer membrane"/>
    <property type="evidence" value="ECO:0007669"/>
    <property type="project" value="UniProtKB-SubCell"/>
</dbReference>
<name>A0A1H7S899_OLID1</name>
<evidence type="ECO:0000256" key="1">
    <source>
        <dbReference type="ARBA" id="ARBA00004571"/>
    </source>
</evidence>
<dbReference type="InterPro" id="IPR039426">
    <property type="entry name" value="TonB-dep_rcpt-like"/>
</dbReference>
<keyword evidence="6 7" id="KW-0998">Cell outer membrane</keyword>
<evidence type="ECO:0000256" key="2">
    <source>
        <dbReference type="ARBA" id="ARBA00022448"/>
    </source>
</evidence>
<dbReference type="NCBIfam" id="TIGR04057">
    <property type="entry name" value="SusC_RagA_signa"/>
    <property type="match status" value="1"/>
</dbReference>
<feature type="domain" description="TonB-dependent receptor plug" evidence="8">
    <location>
        <begin position="231"/>
        <end position="335"/>
    </location>
</feature>
<dbReference type="SUPFAM" id="SSF49464">
    <property type="entry name" value="Carboxypeptidase regulatory domain-like"/>
    <property type="match status" value="1"/>
</dbReference>